<sequence>MNFFPGDTMTFYGADAGQLRALARAADQAATLLGSRALSLHSQIQSAPWKGSDGERFRQDWSSSHRPGLDKVVSSLRENSRILLRHAEEQEKASSGSISGGGTGAWDRIASLADQAREWLREQAVAAAAAAEHRRELQTGMEHMLDASPEEQAAWWKGLSAADRMYLIEGGDEDRAFANDLMRMDGGIPASVQELAREHLQELGKVDIPVYSETGTASIEARVAWVHGGAEVGTEVVENADGSATVKVYGNMGLGVNDASGAAGATLNGQVSREYTFGSVQEAMAAREQMYRDLPPDTAGEIKDVAGNPPGYILDTINDAAGDNGSTGQADKAKGTYSLYADADAGAASGSASLDLAYERNLTDGTATASGEVSARGSLNLDGRVFEASGKGGLQVSMDKHHAIDSVSVSMEGTVAHGITAGTDFKAAGIGSTVTAGTQGTVRIDVDYSAENRPVIDSYLRNVALGNEYAAARDAARLYEAGSATVQVNSVVTASSTAGLDVKLGEVDVSTENRATTNVATYYKVPNDTRLERL</sequence>
<reference evidence="1 2" key="1">
    <citation type="journal article" date="2011" name="Stand. Genomic Sci.">
        <title>Complete genome sequence of Arthrobacter phenanthrenivorans type strain (Sphe3).</title>
        <authorList>
            <person name="Kallimanis A."/>
            <person name="Labutti K.M."/>
            <person name="Lapidus A."/>
            <person name="Clum A."/>
            <person name="Lykidis A."/>
            <person name="Mavromatis K."/>
            <person name="Pagani I."/>
            <person name="Liolios K."/>
            <person name="Ivanova N."/>
            <person name="Goodwin L."/>
            <person name="Pitluck S."/>
            <person name="Chen A."/>
            <person name="Palaniappan K."/>
            <person name="Markowitz V."/>
            <person name="Bristow J."/>
            <person name="Velentzas A.D."/>
            <person name="Perisynakis A."/>
            <person name="Ouzounis C.C."/>
            <person name="Kyrpides N.C."/>
            <person name="Koukkou A.I."/>
            <person name="Drainas C."/>
        </authorList>
    </citation>
    <scope>NUCLEOTIDE SEQUENCE [LARGE SCALE GENOMIC DNA]</scope>
    <source>
        <strain evidence="2">DSM 18606 / JCM 16027 / LMG 23796 / Sphe3</strain>
    </source>
</reference>
<dbReference type="STRING" id="930171.Asphe3_36300"/>
<accession>F0M6T4</accession>
<evidence type="ECO:0000313" key="2">
    <source>
        <dbReference type="Proteomes" id="UP000008639"/>
    </source>
</evidence>
<dbReference type="Proteomes" id="UP000008639">
    <property type="component" value="Chromosome"/>
</dbReference>
<evidence type="ECO:0000313" key="1">
    <source>
        <dbReference type="EMBL" id="ADX74731.1"/>
    </source>
</evidence>
<dbReference type="Gene3D" id="1.10.287.1060">
    <property type="entry name" value="ESAT-6-like"/>
    <property type="match status" value="1"/>
</dbReference>
<proteinExistence type="predicted"/>
<organism evidence="1 2">
    <name type="scientific">Pseudarthrobacter phenanthrenivorans (strain DSM 18606 / JCM 16027 / LMG 23796 / Sphe3)</name>
    <name type="common">Arthrobacter phenanthrenivorans</name>
    <dbReference type="NCBI Taxonomy" id="930171"/>
    <lineage>
        <taxon>Bacteria</taxon>
        <taxon>Bacillati</taxon>
        <taxon>Actinomycetota</taxon>
        <taxon>Actinomycetes</taxon>
        <taxon>Micrococcales</taxon>
        <taxon>Micrococcaceae</taxon>
        <taxon>Pseudarthrobacter</taxon>
    </lineage>
</organism>
<dbReference type="AlphaFoldDB" id="F0M6T4"/>
<name>F0M6T4_PSEPM</name>
<dbReference type="KEGG" id="apn:Asphe3_36300"/>
<dbReference type="eggNOG" id="ENOG5033B2J">
    <property type="taxonomic scope" value="Bacteria"/>
</dbReference>
<evidence type="ECO:0008006" key="3">
    <source>
        <dbReference type="Google" id="ProtNLM"/>
    </source>
</evidence>
<dbReference type="HOGENOM" id="CLU_509644_0_0_11"/>
<protein>
    <recommendedName>
        <fullName evidence="3">WXG100 family type VII secretion target</fullName>
    </recommendedName>
</protein>
<dbReference type="EMBL" id="CP002379">
    <property type="protein sequence ID" value="ADX74731.1"/>
    <property type="molecule type" value="Genomic_DNA"/>
</dbReference>
<gene>
    <name evidence="1" type="ordered locus">Asphe3_36300</name>
</gene>